<reference evidence="1 2" key="1">
    <citation type="submission" date="2009-07" db="EMBL/GenBank/DDBJ databases">
        <authorList>
            <person name="Madupu R."/>
            <person name="Sebastian Y."/>
            <person name="Durkin A.S."/>
            <person name="Torralba M."/>
            <person name="Methe B."/>
            <person name="Sutton G.G."/>
            <person name="Strausberg R.L."/>
            <person name="Nelson K.E."/>
        </authorList>
    </citation>
    <scope>NUCLEOTIDE SEQUENCE [LARGE SCALE GENOMIC DNA]</scope>
    <source>
        <strain evidence="1 2">ATCC 35580</strain>
    </source>
</reference>
<evidence type="ECO:0000313" key="1">
    <source>
        <dbReference type="EMBL" id="EEV20289.1"/>
    </source>
</evidence>
<dbReference type="AlphaFoldDB" id="C8PQD4"/>
<accession>C8PQD4</accession>
<protein>
    <submittedName>
        <fullName evidence="1">Uncharacterized protein</fullName>
    </submittedName>
</protein>
<dbReference type="STRING" id="596324.TREVI0001_2037"/>
<dbReference type="Proteomes" id="UP000004509">
    <property type="component" value="Unassembled WGS sequence"/>
</dbReference>
<proteinExistence type="predicted"/>
<comment type="caution">
    <text evidence="1">The sequence shown here is derived from an EMBL/GenBank/DDBJ whole genome shotgun (WGS) entry which is preliminary data.</text>
</comment>
<sequence length="67" mass="7740">MVLKTGHWCPECCSVPPWNFGELAKPSRFMRNYGMTIIRLMKRKCVPLRMGAIYSHTKKEAKAVVQN</sequence>
<name>C8PQD4_9SPIR</name>
<evidence type="ECO:0000313" key="2">
    <source>
        <dbReference type="Proteomes" id="UP000004509"/>
    </source>
</evidence>
<organism evidence="1 2">
    <name type="scientific">Treponema vincentii ATCC 35580</name>
    <dbReference type="NCBI Taxonomy" id="596324"/>
    <lineage>
        <taxon>Bacteria</taxon>
        <taxon>Pseudomonadati</taxon>
        <taxon>Spirochaetota</taxon>
        <taxon>Spirochaetia</taxon>
        <taxon>Spirochaetales</taxon>
        <taxon>Treponemataceae</taxon>
        <taxon>Treponema</taxon>
    </lineage>
</organism>
<dbReference type="EMBL" id="ACYH01000037">
    <property type="protein sequence ID" value="EEV20289.1"/>
    <property type="molecule type" value="Genomic_DNA"/>
</dbReference>
<gene>
    <name evidence="1" type="ORF">TREVI0001_2037</name>
</gene>